<accession>A0A9P9XTI4</accession>
<proteinExistence type="predicted"/>
<name>A0A9P9XTI4_9PEZI</name>
<comment type="caution">
    <text evidence="1">The sequence shown here is derived from an EMBL/GenBank/DDBJ whole genome shotgun (WGS) entry which is preliminary data.</text>
</comment>
<dbReference type="Proteomes" id="UP001056436">
    <property type="component" value="Unassembled WGS sequence"/>
</dbReference>
<gene>
    <name evidence="1" type="ORF">CABS02_00112</name>
</gene>
<evidence type="ECO:0000313" key="2">
    <source>
        <dbReference type="Proteomes" id="UP001056436"/>
    </source>
</evidence>
<sequence length="96" mass="10877">MTTLSFKESRKRYNTAMHRLPNNRYECTMHDARSWNMVPMSVMGTLQTLLVTRGTEIAWKTPPNGFFVEAVLSHGEAFRRARSKCSSPAAPGIRTS</sequence>
<reference evidence="1" key="1">
    <citation type="submission" date="2019-01" db="EMBL/GenBank/DDBJ databases">
        <title>Colletotrichum abscissum LGMF1257.</title>
        <authorList>
            <person name="Baroncelli R."/>
        </authorList>
    </citation>
    <scope>NUCLEOTIDE SEQUENCE</scope>
    <source>
        <strain evidence="1">Ca142</strain>
    </source>
</reference>
<dbReference type="EMBL" id="SDAQ01000001">
    <property type="protein sequence ID" value="KAI3559137.1"/>
    <property type="molecule type" value="Genomic_DNA"/>
</dbReference>
<dbReference type="AlphaFoldDB" id="A0A9P9XTI4"/>
<protein>
    <submittedName>
        <fullName evidence="1">Uncharacterized protein</fullName>
    </submittedName>
</protein>
<keyword evidence="2" id="KW-1185">Reference proteome</keyword>
<evidence type="ECO:0000313" key="1">
    <source>
        <dbReference type="EMBL" id="KAI3559137.1"/>
    </source>
</evidence>
<organism evidence="1 2">
    <name type="scientific">Colletotrichum abscissum</name>
    <dbReference type="NCBI Taxonomy" id="1671311"/>
    <lineage>
        <taxon>Eukaryota</taxon>
        <taxon>Fungi</taxon>
        <taxon>Dikarya</taxon>
        <taxon>Ascomycota</taxon>
        <taxon>Pezizomycotina</taxon>
        <taxon>Sordariomycetes</taxon>
        <taxon>Hypocreomycetidae</taxon>
        <taxon>Glomerellales</taxon>
        <taxon>Glomerellaceae</taxon>
        <taxon>Colletotrichum</taxon>
        <taxon>Colletotrichum acutatum species complex</taxon>
    </lineage>
</organism>